<keyword evidence="3" id="KW-0804">Transcription</keyword>
<feature type="domain" description="HTH gntR-type" evidence="4">
    <location>
        <begin position="49"/>
        <end position="117"/>
    </location>
</feature>
<keyword evidence="2" id="KW-0238">DNA-binding</keyword>
<name>A5ZXE1_9FIRM</name>
<dbReference type="Proteomes" id="UP000006002">
    <property type="component" value="Unassembled WGS sequence"/>
</dbReference>
<dbReference type="AlphaFoldDB" id="A5ZXE1"/>
<dbReference type="HOGENOM" id="CLU_017584_10_2_9"/>
<dbReference type="InterPro" id="IPR000524">
    <property type="entry name" value="Tscrpt_reg_HTH_GntR"/>
</dbReference>
<evidence type="ECO:0000259" key="4">
    <source>
        <dbReference type="PROSITE" id="PS50949"/>
    </source>
</evidence>
<dbReference type="Gene3D" id="1.10.10.10">
    <property type="entry name" value="Winged helix-like DNA-binding domain superfamily/Winged helix DNA-binding domain"/>
    <property type="match status" value="1"/>
</dbReference>
<dbReference type="CDD" id="cd07377">
    <property type="entry name" value="WHTH_GntR"/>
    <property type="match status" value="1"/>
</dbReference>
<evidence type="ECO:0000313" key="6">
    <source>
        <dbReference type="Proteomes" id="UP000006002"/>
    </source>
</evidence>
<dbReference type="GO" id="GO:0003700">
    <property type="term" value="F:DNA-binding transcription factor activity"/>
    <property type="evidence" value="ECO:0007669"/>
    <property type="project" value="InterPro"/>
</dbReference>
<proteinExistence type="predicted"/>
<dbReference type="EMBL" id="AAVO02000024">
    <property type="protein sequence ID" value="EDM85781.1"/>
    <property type="molecule type" value="Genomic_DNA"/>
</dbReference>
<dbReference type="SUPFAM" id="SSF46785">
    <property type="entry name" value="Winged helix' DNA-binding domain"/>
    <property type="match status" value="1"/>
</dbReference>
<evidence type="ECO:0000313" key="5">
    <source>
        <dbReference type="EMBL" id="EDM85781.1"/>
    </source>
</evidence>
<dbReference type="InterPro" id="IPR036388">
    <property type="entry name" value="WH-like_DNA-bd_sf"/>
</dbReference>
<keyword evidence="1" id="KW-0805">Transcription regulation</keyword>
<evidence type="ECO:0000256" key="1">
    <source>
        <dbReference type="ARBA" id="ARBA00023015"/>
    </source>
</evidence>
<accession>A5ZXE1</accession>
<dbReference type="PANTHER" id="PTHR38445:SF12">
    <property type="entry name" value="GNTR-FAMILY TRANSCRIPTIONAL REGULATOR"/>
    <property type="match status" value="1"/>
</dbReference>
<dbReference type="GO" id="GO:0003677">
    <property type="term" value="F:DNA binding"/>
    <property type="evidence" value="ECO:0007669"/>
    <property type="project" value="UniProtKB-KW"/>
</dbReference>
<comment type="caution">
    <text evidence="5">The sequence shown here is derived from an EMBL/GenBank/DDBJ whole genome shotgun (WGS) entry which is preliminary data.</text>
</comment>
<dbReference type="PANTHER" id="PTHR38445">
    <property type="entry name" value="HTH-TYPE TRANSCRIPTIONAL REPRESSOR YTRA"/>
    <property type="match status" value="1"/>
</dbReference>
<dbReference type="SMART" id="SM00345">
    <property type="entry name" value="HTH_GNTR"/>
    <property type="match status" value="1"/>
</dbReference>
<dbReference type="InterPro" id="IPR036390">
    <property type="entry name" value="WH_DNA-bd_sf"/>
</dbReference>
<reference evidence="5 6" key="1">
    <citation type="submission" date="2007-03" db="EMBL/GenBank/DDBJ databases">
        <authorList>
            <person name="Fulton L."/>
            <person name="Clifton S."/>
            <person name="Fulton B."/>
            <person name="Xu J."/>
            <person name="Minx P."/>
            <person name="Pepin K.H."/>
            <person name="Johnson M."/>
            <person name="Thiruvilangam P."/>
            <person name="Bhonagiri V."/>
            <person name="Nash W.E."/>
            <person name="Mardis E.R."/>
            <person name="Wilson R.K."/>
        </authorList>
    </citation>
    <scope>NUCLEOTIDE SEQUENCE [LARGE SCALE GENOMIC DNA]</scope>
    <source>
        <strain evidence="5 6">ATCC 29174</strain>
    </source>
</reference>
<evidence type="ECO:0000256" key="2">
    <source>
        <dbReference type="ARBA" id="ARBA00023125"/>
    </source>
</evidence>
<sequence length="163" mass="18327">MIIRQVAEQAACFYFLLAKSAVCATICITLKNNGRLTEMVIEIDFNSDEAIYVQLMNQIIMGIATSRLQEGDPLPSVRQLADTVGINMHTVNKAYSLLRQEGFVTIDRRRGAIIAVDVDKIKALEEMKENLLVALAKGCCRNVSRSEVHDLIDEIYDEYEIDN</sequence>
<protein>
    <submittedName>
        <fullName evidence="5">Transcriptional regulator, GntR family</fullName>
    </submittedName>
</protein>
<dbReference type="PROSITE" id="PS50949">
    <property type="entry name" value="HTH_GNTR"/>
    <property type="match status" value="1"/>
</dbReference>
<dbReference type="eggNOG" id="COG1725">
    <property type="taxonomic scope" value="Bacteria"/>
</dbReference>
<dbReference type="Pfam" id="PF00392">
    <property type="entry name" value="GntR"/>
    <property type="match status" value="1"/>
</dbReference>
<evidence type="ECO:0000256" key="3">
    <source>
        <dbReference type="ARBA" id="ARBA00023163"/>
    </source>
</evidence>
<gene>
    <name evidence="5" type="ORF">RUMOBE_03694</name>
</gene>
<organism evidence="5 6">
    <name type="scientific">Blautia obeum ATCC 29174</name>
    <dbReference type="NCBI Taxonomy" id="411459"/>
    <lineage>
        <taxon>Bacteria</taxon>
        <taxon>Bacillati</taxon>
        <taxon>Bacillota</taxon>
        <taxon>Clostridia</taxon>
        <taxon>Lachnospirales</taxon>
        <taxon>Lachnospiraceae</taxon>
        <taxon>Blautia</taxon>
    </lineage>
</organism>
<reference evidence="5 6" key="2">
    <citation type="submission" date="2007-04" db="EMBL/GenBank/DDBJ databases">
        <title>Draft genome sequence of Ruminococcus obeum (ATCC 29174).</title>
        <authorList>
            <person name="Sudarsanam P."/>
            <person name="Ley R."/>
            <person name="Guruge J."/>
            <person name="Turnbaugh P.J."/>
            <person name="Mahowald M."/>
            <person name="Liep D."/>
            <person name="Gordon J."/>
        </authorList>
    </citation>
    <scope>NUCLEOTIDE SEQUENCE [LARGE SCALE GENOMIC DNA]</scope>
    <source>
        <strain evidence="5 6">ATCC 29174</strain>
    </source>
</reference>